<protein>
    <recommendedName>
        <fullName evidence="4">HTH gntR-type domain-containing protein</fullName>
    </recommendedName>
</protein>
<dbReference type="PANTHER" id="PTHR44846">
    <property type="entry name" value="MANNOSYL-D-GLYCERATE TRANSPORT/METABOLISM SYSTEM REPRESSOR MNGR-RELATED"/>
    <property type="match status" value="1"/>
</dbReference>
<dbReference type="Pfam" id="PF00392">
    <property type="entry name" value="GntR"/>
    <property type="match status" value="2"/>
</dbReference>
<proteinExistence type="predicted"/>
<keyword evidence="6" id="KW-1185">Reference proteome</keyword>
<evidence type="ECO:0000313" key="6">
    <source>
        <dbReference type="Proteomes" id="UP001499967"/>
    </source>
</evidence>
<evidence type="ECO:0000256" key="3">
    <source>
        <dbReference type="ARBA" id="ARBA00023163"/>
    </source>
</evidence>
<organism evidence="5 6">
    <name type="scientific">Pseudonocardia zijingensis</name>
    <dbReference type="NCBI Taxonomy" id="153376"/>
    <lineage>
        <taxon>Bacteria</taxon>
        <taxon>Bacillati</taxon>
        <taxon>Actinomycetota</taxon>
        <taxon>Actinomycetes</taxon>
        <taxon>Pseudonocardiales</taxon>
        <taxon>Pseudonocardiaceae</taxon>
        <taxon>Pseudonocardia</taxon>
    </lineage>
</organism>
<dbReference type="PANTHER" id="PTHR44846:SF17">
    <property type="entry name" value="GNTR-FAMILY TRANSCRIPTIONAL REGULATOR"/>
    <property type="match status" value="1"/>
</dbReference>
<evidence type="ECO:0000256" key="1">
    <source>
        <dbReference type="ARBA" id="ARBA00023015"/>
    </source>
</evidence>
<dbReference type="InterPro" id="IPR036390">
    <property type="entry name" value="WH_DNA-bd_sf"/>
</dbReference>
<accession>A0ABP4AGC2</accession>
<comment type="caution">
    <text evidence="5">The sequence shown here is derived from an EMBL/GenBank/DDBJ whole genome shotgun (WGS) entry which is preliminary data.</text>
</comment>
<feature type="domain" description="HTH gntR-type" evidence="4">
    <location>
        <begin position="26"/>
        <end position="93"/>
    </location>
</feature>
<dbReference type="PROSITE" id="PS50949">
    <property type="entry name" value="HTH_GNTR"/>
    <property type="match status" value="2"/>
</dbReference>
<evidence type="ECO:0000259" key="4">
    <source>
        <dbReference type="PROSITE" id="PS50949"/>
    </source>
</evidence>
<dbReference type="SMART" id="SM00866">
    <property type="entry name" value="UTRA"/>
    <property type="match status" value="2"/>
</dbReference>
<evidence type="ECO:0000313" key="5">
    <source>
        <dbReference type="EMBL" id="GAA0935436.1"/>
    </source>
</evidence>
<reference evidence="6" key="1">
    <citation type="journal article" date="2019" name="Int. J. Syst. Evol. Microbiol.">
        <title>The Global Catalogue of Microorganisms (GCM) 10K type strain sequencing project: providing services to taxonomists for standard genome sequencing and annotation.</title>
        <authorList>
            <consortium name="The Broad Institute Genomics Platform"/>
            <consortium name="The Broad Institute Genome Sequencing Center for Infectious Disease"/>
            <person name="Wu L."/>
            <person name="Ma J."/>
        </authorList>
    </citation>
    <scope>NUCLEOTIDE SEQUENCE [LARGE SCALE GENOMIC DNA]</scope>
    <source>
        <strain evidence="6">JCM 11117</strain>
    </source>
</reference>
<gene>
    <name evidence="5" type="ORF">GCM10009559_26860</name>
</gene>
<dbReference type="SUPFAM" id="SSF46785">
    <property type="entry name" value="Winged helix' DNA-binding domain"/>
    <property type="match status" value="2"/>
</dbReference>
<dbReference type="SUPFAM" id="SSF64288">
    <property type="entry name" value="Chorismate lyase-like"/>
    <property type="match status" value="2"/>
</dbReference>
<dbReference type="Proteomes" id="UP001499967">
    <property type="component" value="Unassembled WGS sequence"/>
</dbReference>
<keyword evidence="3" id="KW-0804">Transcription</keyword>
<keyword evidence="2" id="KW-0238">DNA-binding</keyword>
<keyword evidence="1" id="KW-0805">Transcription regulation</keyword>
<feature type="domain" description="HTH gntR-type" evidence="4">
    <location>
        <begin position="282"/>
        <end position="349"/>
    </location>
</feature>
<evidence type="ECO:0000256" key="2">
    <source>
        <dbReference type="ARBA" id="ARBA00023125"/>
    </source>
</evidence>
<dbReference type="Gene3D" id="1.10.10.10">
    <property type="entry name" value="Winged helix-like DNA-binding domain superfamily/Winged helix DNA-binding domain"/>
    <property type="match status" value="2"/>
</dbReference>
<dbReference type="InterPro" id="IPR028978">
    <property type="entry name" value="Chorismate_lyase_/UTRA_dom_sf"/>
</dbReference>
<sequence length="509" mass="56502">MHAAQDELEYRRVTRERALRDHRVRLRSVTSAHGALRSSLRTGLIEADDRLDESTLVNRFSVSRNAVRAALTLLADEGIVSRSPRAGTVVRSDITDVDIDNGVGWRTTGAESYHCEVLERRWVAATPLTRRYLADDGPLVHLTELVLVRRGEPTMLYTRFSLADGAERALALTSSDTHFDEAFTHAYGSRLGAVSCWVEAVEADEKVAAQLRVPIGTALLVKSRVLWSADGVPREYSVSHYLAARIALSTRTRRDHTSRPMPARVVVPRARTEADSAELPLRQSATSVHGELRAALRSGLLPVRARLDEQELATRFGVSRNSMRRGLAALAKEGLVRRNRRTGTMVERTIADLTLDNGIGWDPAETGRYRAERLSVATVPTPPFLARILRTDEPAIRVGEYRVYRDGHPFLVYLRYSRAGVPTRPLSCDSSADFDELFAQAHGSEVERIETTVHAVRAHERTGRLLHVPPSTLLLLKERLLIDRSGTSCEFSHTYYAAAGVALSTHSVA</sequence>
<dbReference type="InterPro" id="IPR036388">
    <property type="entry name" value="WH-like_DNA-bd_sf"/>
</dbReference>
<name>A0ABP4AGC2_9PSEU</name>
<dbReference type="Gene3D" id="3.40.1410.10">
    <property type="entry name" value="Chorismate lyase-like"/>
    <property type="match status" value="2"/>
</dbReference>
<dbReference type="InterPro" id="IPR011663">
    <property type="entry name" value="UTRA"/>
</dbReference>
<dbReference type="InterPro" id="IPR000524">
    <property type="entry name" value="Tscrpt_reg_HTH_GntR"/>
</dbReference>
<dbReference type="Pfam" id="PF07702">
    <property type="entry name" value="UTRA"/>
    <property type="match status" value="2"/>
</dbReference>
<dbReference type="PRINTS" id="PR00035">
    <property type="entry name" value="HTHGNTR"/>
</dbReference>
<dbReference type="SMART" id="SM00345">
    <property type="entry name" value="HTH_GNTR"/>
    <property type="match status" value="2"/>
</dbReference>
<dbReference type="InterPro" id="IPR050679">
    <property type="entry name" value="Bact_HTH_transcr_reg"/>
</dbReference>
<dbReference type="EMBL" id="BAAAHP010000075">
    <property type="protein sequence ID" value="GAA0935436.1"/>
    <property type="molecule type" value="Genomic_DNA"/>
</dbReference>